<keyword evidence="1" id="KW-0472">Membrane</keyword>
<evidence type="ECO:0000256" key="1">
    <source>
        <dbReference type="SAM" id="Phobius"/>
    </source>
</evidence>
<keyword evidence="1" id="KW-0812">Transmembrane</keyword>
<dbReference type="Pfam" id="PF20151">
    <property type="entry name" value="DUF6533"/>
    <property type="match status" value="1"/>
</dbReference>
<organism evidence="3 4">
    <name type="scientific">Sparassis crispa</name>
    <dbReference type="NCBI Taxonomy" id="139825"/>
    <lineage>
        <taxon>Eukaryota</taxon>
        <taxon>Fungi</taxon>
        <taxon>Dikarya</taxon>
        <taxon>Basidiomycota</taxon>
        <taxon>Agaricomycotina</taxon>
        <taxon>Agaricomycetes</taxon>
        <taxon>Polyporales</taxon>
        <taxon>Sparassidaceae</taxon>
        <taxon>Sparassis</taxon>
    </lineage>
</organism>
<dbReference type="GeneID" id="38775558"/>
<proteinExistence type="predicted"/>
<feature type="transmembrane region" description="Helical" evidence="1">
    <location>
        <begin position="55"/>
        <end position="75"/>
    </location>
</feature>
<feature type="transmembrane region" description="Helical" evidence="1">
    <location>
        <begin position="118"/>
        <end position="139"/>
    </location>
</feature>
<dbReference type="Proteomes" id="UP000287166">
    <property type="component" value="Unassembled WGS sequence"/>
</dbReference>
<feature type="transmembrane region" description="Helical" evidence="1">
    <location>
        <begin position="14"/>
        <end position="34"/>
    </location>
</feature>
<comment type="caution">
    <text evidence="3">The sequence shown here is derived from an EMBL/GenBank/DDBJ whole genome shotgun (WGS) entry which is preliminary data.</text>
</comment>
<feature type="domain" description="DUF6533" evidence="2">
    <location>
        <begin position="23"/>
        <end position="68"/>
    </location>
</feature>
<dbReference type="RefSeq" id="XP_027609554.1">
    <property type="nucleotide sequence ID" value="XM_027753753.1"/>
</dbReference>
<name>A0A401G901_9APHY</name>
<keyword evidence="4" id="KW-1185">Reference proteome</keyword>
<dbReference type="OrthoDB" id="2804045at2759"/>
<protein>
    <recommendedName>
        <fullName evidence="2">DUF6533 domain-containing protein</fullName>
    </recommendedName>
</protein>
<dbReference type="InterPro" id="IPR045340">
    <property type="entry name" value="DUF6533"/>
</dbReference>
<gene>
    <name evidence="3" type="ORF">SCP_0115300</name>
</gene>
<evidence type="ECO:0000259" key="2">
    <source>
        <dbReference type="Pfam" id="PF20151"/>
    </source>
</evidence>
<keyword evidence="1" id="KW-1133">Transmembrane helix</keyword>
<reference evidence="3 4" key="1">
    <citation type="journal article" date="2018" name="Sci. Rep.">
        <title>Genome sequence of the cauliflower mushroom Sparassis crispa (Hanabiratake) and its association with beneficial usage.</title>
        <authorList>
            <person name="Kiyama R."/>
            <person name="Furutani Y."/>
            <person name="Kawaguchi K."/>
            <person name="Nakanishi T."/>
        </authorList>
    </citation>
    <scope>NUCLEOTIDE SEQUENCE [LARGE SCALE GENOMIC DNA]</scope>
</reference>
<dbReference type="EMBL" id="BFAD01000001">
    <property type="protein sequence ID" value="GBE78641.1"/>
    <property type="molecule type" value="Genomic_DNA"/>
</dbReference>
<evidence type="ECO:0000313" key="3">
    <source>
        <dbReference type="EMBL" id="GBE78641.1"/>
    </source>
</evidence>
<accession>A0A401G901</accession>
<dbReference type="AlphaFoldDB" id="A0A401G901"/>
<dbReference type="InParanoid" id="A0A401G901"/>
<evidence type="ECO:0000313" key="4">
    <source>
        <dbReference type="Proteomes" id="UP000287166"/>
    </source>
</evidence>
<sequence>MLSGANGDLEPDQLAYQVFVNNCSCVAAATLLILDHAITLADEIDHIWRSRKSGATILFISNRFLGLVLAFSLVVEIPPWRTNLRSRLLFEACQELLLIEWATFLAFRVYAVGGHAHLLAVVVFVLSLMPFATNLYSYITNSYFVIVVPEIGPICMKEATSIVQMKLTIHVYLSFQLSLWLMGKAGVHNVVLLLQTSLSSL</sequence>